<dbReference type="EMBL" id="LAZR01000107">
    <property type="protein sequence ID" value="KKN90959.1"/>
    <property type="molecule type" value="Genomic_DNA"/>
</dbReference>
<comment type="caution">
    <text evidence="1">The sequence shown here is derived from an EMBL/GenBank/DDBJ whole genome shotgun (WGS) entry which is preliminary data.</text>
</comment>
<sequence>MGITIHFDFKFNGSGKELLSRLELIYEVIKPMDIISISKVHMDDKASDCDIGWKANKGIGFEVNVMKGSEWFTVMLFHRGINLWTSHEFTKTQYAEDFMKCHKIVCSMLKVCERHGILDKVHDDADYWDSMDDEVLTESKEQSDGVIKFTGQMLNSAGLDFVSGKDIPDRKGKPDHTVK</sequence>
<gene>
    <name evidence="1" type="ORF">LCGC14_0225430</name>
</gene>
<name>A0A0F9UH27_9ZZZZ</name>
<protein>
    <submittedName>
        <fullName evidence="1">Uncharacterized protein</fullName>
    </submittedName>
</protein>
<dbReference type="AlphaFoldDB" id="A0A0F9UH27"/>
<proteinExistence type="predicted"/>
<evidence type="ECO:0000313" key="1">
    <source>
        <dbReference type="EMBL" id="KKN90959.1"/>
    </source>
</evidence>
<reference evidence="1" key="1">
    <citation type="journal article" date="2015" name="Nature">
        <title>Complex archaea that bridge the gap between prokaryotes and eukaryotes.</title>
        <authorList>
            <person name="Spang A."/>
            <person name="Saw J.H."/>
            <person name="Jorgensen S.L."/>
            <person name="Zaremba-Niedzwiedzka K."/>
            <person name="Martijn J."/>
            <person name="Lind A.E."/>
            <person name="van Eijk R."/>
            <person name="Schleper C."/>
            <person name="Guy L."/>
            <person name="Ettema T.J."/>
        </authorList>
    </citation>
    <scope>NUCLEOTIDE SEQUENCE</scope>
</reference>
<organism evidence="1">
    <name type="scientific">marine sediment metagenome</name>
    <dbReference type="NCBI Taxonomy" id="412755"/>
    <lineage>
        <taxon>unclassified sequences</taxon>
        <taxon>metagenomes</taxon>
        <taxon>ecological metagenomes</taxon>
    </lineage>
</organism>
<accession>A0A0F9UH27</accession>